<proteinExistence type="inferred from homology"/>
<evidence type="ECO:0000256" key="2">
    <source>
        <dbReference type="ARBA" id="ARBA00006175"/>
    </source>
</evidence>
<dbReference type="InterPro" id="IPR023271">
    <property type="entry name" value="Aquaporin-like"/>
</dbReference>
<organism evidence="11 12">
    <name type="scientific">Ciona intestinalis</name>
    <name type="common">Transparent sea squirt</name>
    <name type="synonym">Ascidia intestinalis</name>
    <dbReference type="NCBI Taxonomy" id="7719"/>
    <lineage>
        <taxon>Eukaryota</taxon>
        <taxon>Metazoa</taxon>
        <taxon>Chordata</taxon>
        <taxon>Tunicata</taxon>
        <taxon>Ascidiacea</taxon>
        <taxon>Phlebobranchia</taxon>
        <taxon>Cionidae</taxon>
        <taxon>Ciona</taxon>
    </lineage>
</organism>
<dbReference type="EMBL" id="EAAA01001503">
    <property type="status" value="NOT_ANNOTATED_CDS"/>
    <property type="molecule type" value="Genomic_DNA"/>
</dbReference>
<keyword evidence="5 8" id="KW-0812">Transmembrane</keyword>
<feature type="transmembrane region" description="Helical" evidence="10">
    <location>
        <begin position="124"/>
        <end position="146"/>
    </location>
</feature>
<evidence type="ECO:0000256" key="6">
    <source>
        <dbReference type="ARBA" id="ARBA00022989"/>
    </source>
</evidence>
<evidence type="ECO:0000313" key="12">
    <source>
        <dbReference type="Proteomes" id="UP000008144"/>
    </source>
</evidence>
<dbReference type="GO" id="GO:0006833">
    <property type="term" value="P:water transport"/>
    <property type="evidence" value="ECO:0000318"/>
    <property type="project" value="GO_Central"/>
</dbReference>
<dbReference type="FunCoup" id="F7AXY8">
    <property type="interactions" value="3"/>
</dbReference>
<comment type="similarity">
    <text evidence="2 8">Belongs to the MIP/aquaporin (TC 1.A.8) family.</text>
</comment>
<keyword evidence="6 10" id="KW-1133">Transmembrane helix</keyword>
<dbReference type="Gene3D" id="1.20.1080.10">
    <property type="entry name" value="Glycerol uptake facilitator protein"/>
    <property type="match status" value="1"/>
</dbReference>
<keyword evidence="3 8" id="KW-0813">Transport</keyword>
<dbReference type="GO" id="GO:0005886">
    <property type="term" value="C:plasma membrane"/>
    <property type="evidence" value="ECO:0000318"/>
    <property type="project" value="GO_Central"/>
</dbReference>
<feature type="compositionally biased region" description="Polar residues" evidence="9">
    <location>
        <begin position="352"/>
        <end position="373"/>
    </location>
</feature>
<feature type="region of interest" description="Disordered" evidence="9">
    <location>
        <begin position="269"/>
        <end position="289"/>
    </location>
</feature>
<dbReference type="SUPFAM" id="SSF81338">
    <property type="entry name" value="Aquaporin-like"/>
    <property type="match status" value="1"/>
</dbReference>
<evidence type="ECO:0000256" key="1">
    <source>
        <dbReference type="ARBA" id="ARBA00004651"/>
    </source>
</evidence>
<reference evidence="12" key="1">
    <citation type="journal article" date="2002" name="Science">
        <title>The draft genome of Ciona intestinalis: insights into chordate and vertebrate origins.</title>
        <authorList>
            <person name="Dehal P."/>
            <person name="Satou Y."/>
            <person name="Campbell R.K."/>
            <person name="Chapman J."/>
            <person name="Degnan B."/>
            <person name="De Tomaso A."/>
            <person name="Davidson B."/>
            <person name="Di Gregorio A."/>
            <person name="Gelpke M."/>
            <person name="Goodstein D.M."/>
            <person name="Harafuji N."/>
            <person name="Hastings K.E."/>
            <person name="Ho I."/>
            <person name="Hotta K."/>
            <person name="Huang W."/>
            <person name="Kawashima T."/>
            <person name="Lemaire P."/>
            <person name="Martinez D."/>
            <person name="Meinertzhagen I.A."/>
            <person name="Necula S."/>
            <person name="Nonaka M."/>
            <person name="Putnam N."/>
            <person name="Rash S."/>
            <person name="Saiga H."/>
            <person name="Satake M."/>
            <person name="Terry A."/>
            <person name="Yamada L."/>
            <person name="Wang H.G."/>
            <person name="Awazu S."/>
            <person name="Azumi K."/>
            <person name="Boore J."/>
            <person name="Branno M."/>
            <person name="Chin-Bow S."/>
            <person name="DeSantis R."/>
            <person name="Doyle S."/>
            <person name="Francino P."/>
            <person name="Keys D.N."/>
            <person name="Haga S."/>
            <person name="Hayashi H."/>
            <person name="Hino K."/>
            <person name="Imai K.S."/>
            <person name="Inaba K."/>
            <person name="Kano S."/>
            <person name="Kobayashi K."/>
            <person name="Kobayashi M."/>
            <person name="Lee B.I."/>
            <person name="Makabe K.W."/>
            <person name="Manohar C."/>
            <person name="Matassi G."/>
            <person name="Medina M."/>
            <person name="Mochizuki Y."/>
            <person name="Mount S."/>
            <person name="Morishita T."/>
            <person name="Miura S."/>
            <person name="Nakayama A."/>
            <person name="Nishizaka S."/>
            <person name="Nomoto H."/>
            <person name="Ohta F."/>
            <person name="Oishi K."/>
            <person name="Rigoutsos I."/>
            <person name="Sano M."/>
            <person name="Sasaki A."/>
            <person name="Sasakura Y."/>
            <person name="Shoguchi E."/>
            <person name="Shin-i T."/>
            <person name="Spagnuolo A."/>
            <person name="Stainier D."/>
            <person name="Suzuki M.M."/>
            <person name="Tassy O."/>
            <person name="Takatori N."/>
            <person name="Tokuoka M."/>
            <person name="Yagi K."/>
            <person name="Yoshizaki F."/>
            <person name="Wada S."/>
            <person name="Zhang C."/>
            <person name="Hyatt P.D."/>
            <person name="Larimer F."/>
            <person name="Detter C."/>
            <person name="Doggett N."/>
            <person name="Glavina T."/>
            <person name="Hawkins T."/>
            <person name="Richardson P."/>
            <person name="Lucas S."/>
            <person name="Kohara Y."/>
            <person name="Levine M."/>
            <person name="Satoh N."/>
            <person name="Rokhsar D.S."/>
        </authorList>
    </citation>
    <scope>NUCLEOTIDE SEQUENCE [LARGE SCALE GENOMIC DNA]</scope>
</reference>
<evidence type="ECO:0000256" key="4">
    <source>
        <dbReference type="ARBA" id="ARBA00022475"/>
    </source>
</evidence>
<dbReference type="AlphaFoldDB" id="F7AXY8"/>
<name>F7AXY8_CIOIN</name>
<dbReference type="EMBL" id="EAAA01001504">
    <property type="status" value="NOT_ANNOTATED_CDS"/>
    <property type="molecule type" value="Genomic_DNA"/>
</dbReference>
<sequence length="415" mass="45170">MNNDRKDVTKLHSRRKRALQSVKSQLSDVDLWRSSAAEFLATFIFIFIVCLSHMMAPSTAANTALDARSKQLISYASDPLQTSVGIALTYATLIQCFEKISGGHMNPAVTFAMVIAGHMTVVKAAVFCLAQLGGSFTAAALCYGMFPSENQQMNAVSRLHEGLEPLQGFGIEVLQSVVLIVTWLATYATSQSQLGSSAIPVGMAYLANTLWAGRLTGSSMNPVRSLPPALLSKYYTNLWVYIAGPIIGCSVGAVLYTYVFVTPDRKPRARKLTESGRSAEGESVRSEHDAHELMPLNHITPRHTSTSIVPTEALSQRDEGVTLVRAQHPAYYATMSQRSDVTQALYVQVPTSQQQPQISTNLPTPTATGNSAPNYGGHDSTPNEHSWFAAIAVPDVERSRDKNTVTTIYATQHRM</sequence>
<dbReference type="InterPro" id="IPR022357">
    <property type="entry name" value="MIP_CS"/>
</dbReference>
<comment type="subcellular location">
    <subcellularLocation>
        <location evidence="1">Cell membrane</location>
        <topology evidence="1">Multi-pass membrane protein</topology>
    </subcellularLocation>
</comment>
<dbReference type="PROSITE" id="PS00221">
    <property type="entry name" value="MIP"/>
    <property type="match status" value="1"/>
</dbReference>
<evidence type="ECO:0000256" key="10">
    <source>
        <dbReference type="SAM" id="Phobius"/>
    </source>
</evidence>
<dbReference type="PRINTS" id="PR00783">
    <property type="entry name" value="MINTRINSICP"/>
</dbReference>
<dbReference type="InParanoid" id="F7AXY8"/>
<dbReference type="Pfam" id="PF00230">
    <property type="entry name" value="MIP"/>
    <property type="match status" value="1"/>
</dbReference>
<dbReference type="STRING" id="7719.ENSCINP00000007510"/>
<feature type="transmembrane region" description="Helical" evidence="10">
    <location>
        <begin position="198"/>
        <end position="218"/>
    </location>
</feature>
<dbReference type="GeneTree" id="ENSGT00940000159304"/>
<evidence type="ECO:0000256" key="3">
    <source>
        <dbReference type="ARBA" id="ARBA00022448"/>
    </source>
</evidence>
<evidence type="ECO:0000256" key="7">
    <source>
        <dbReference type="ARBA" id="ARBA00023136"/>
    </source>
</evidence>
<keyword evidence="4" id="KW-1003">Cell membrane</keyword>
<reference evidence="11" key="4">
    <citation type="submission" date="2025-09" db="UniProtKB">
        <authorList>
            <consortium name="Ensembl"/>
        </authorList>
    </citation>
    <scope>IDENTIFICATION</scope>
</reference>
<dbReference type="InterPro" id="IPR000425">
    <property type="entry name" value="MIP"/>
</dbReference>
<dbReference type="PANTHER" id="PTHR19139">
    <property type="entry name" value="AQUAPORIN TRANSPORTER"/>
    <property type="match status" value="1"/>
</dbReference>
<dbReference type="InterPro" id="IPR034294">
    <property type="entry name" value="Aquaporin_transptr"/>
</dbReference>
<evidence type="ECO:0000256" key="5">
    <source>
        <dbReference type="ARBA" id="ARBA00022692"/>
    </source>
</evidence>
<keyword evidence="7 10" id="KW-0472">Membrane</keyword>
<evidence type="ECO:0000256" key="9">
    <source>
        <dbReference type="SAM" id="MobiDB-lite"/>
    </source>
</evidence>
<accession>F7AXY8</accession>
<dbReference type="GO" id="GO:0015250">
    <property type="term" value="F:water channel activity"/>
    <property type="evidence" value="ECO:0000318"/>
    <property type="project" value="GO_Central"/>
</dbReference>
<dbReference type="HOGENOM" id="CLU_662145_0_0_1"/>
<evidence type="ECO:0008006" key="13">
    <source>
        <dbReference type="Google" id="ProtNLM"/>
    </source>
</evidence>
<feature type="region of interest" description="Disordered" evidence="9">
    <location>
        <begin position="352"/>
        <end position="383"/>
    </location>
</feature>
<reference evidence="11" key="3">
    <citation type="submission" date="2025-08" db="UniProtKB">
        <authorList>
            <consortium name="Ensembl"/>
        </authorList>
    </citation>
    <scope>IDENTIFICATION</scope>
</reference>
<reference evidence="11" key="2">
    <citation type="journal article" date="2008" name="Genome Biol.">
        <title>Improved genome assembly and evidence-based global gene model set for the chordate Ciona intestinalis: new insight into intron and operon populations.</title>
        <authorList>
            <person name="Satou Y."/>
            <person name="Mineta K."/>
            <person name="Ogasawara M."/>
            <person name="Sasakura Y."/>
            <person name="Shoguchi E."/>
            <person name="Ueno K."/>
            <person name="Yamada L."/>
            <person name="Matsumoto J."/>
            <person name="Wasserscheid J."/>
            <person name="Dewar K."/>
            <person name="Wiley G.B."/>
            <person name="Macmil S.L."/>
            <person name="Roe B.A."/>
            <person name="Zeller R.W."/>
            <person name="Hastings K.E."/>
            <person name="Lemaire P."/>
            <person name="Lindquist E."/>
            <person name="Endo T."/>
            <person name="Hotta K."/>
            <person name="Inaba K."/>
        </authorList>
    </citation>
    <scope>NUCLEOTIDE SEQUENCE [LARGE SCALE GENOMIC DNA]</scope>
    <source>
        <strain evidence="11">wild type</strain>
    </source>
</reference>
<dbReference type="EMBL" id="EAAA01001505">
    <property type="status" value="NOT_ANNOTATED_CDS"/>
    <property type="molecule type" value="Genomic_DNA"/>
</dbReference>
<feature type="transmembrane region" description="Helical" evidence="10">
    <location>
        <begin position="31"/>
        <end position="51"/>
    </location>
</feature>
<dbReference type="OMA" id="HADADFY"/>
<feature type="transmembrane region" description="Helical" evidence="10">
    <location>
        <begin position="166"/>
        <end position="186"/>
    </location>
</feature>
<keyword evidence="12" id="KW-1185">Reference proteome</keyword>
<evidence type="ECO:0000313" key="11">
    <source>
        <dbReference type="Ensembl" id="ENSCINP00000007510.3"/>
    </source>
</evidence>
<dbReference type="PANTHER" id="PTHR19139:SF199">
    <property type="entry name" value="MIP17260P"/>
    <property type="match status" value="1"/>
</dbReference>
<dbReference type="Proteomes" id="UP000008144">
    <property type="component" value="Chromosome 2"/>
</dbReference>
<dbReference type="Ensembl" id="ENSCINT00000007510.3">
    <property type="protein sequence ID" value="ENSCINP00000007510.3"/>
    <property type="gene ID" value="ENSCING00000003654.3"/>
</dbReference>
<feature type="transmembrane region" description="Helical" evidence="10">
    <location>
        <begin position="238"/>
        <end position="261"/>
    </location>
</feature>
<evidence type="ECO:0000256" key="8">
    <source>
        <dbReference type="RuleBase" id="RU000477"/>
    </source>
</evidence>
<protein>
    <recommendedName>
        <fullName evidence="13">Aquaporin</fullName>
    </recommendedName>
</protein>